<dbReference type="AlphaFoldDB" id="A0A0F9W9Q4"/>
<sequence length="99" mass="11355">MDVLAAMNYILVEGVDDHWRTYPENEAVIAMVSAFLEEHQKHKTIAALRQVIERVTGDHIQARMEADALAAEVEELKAKLDAQPRMFSFDPYQEPWENA</sequence>
<accession>A0A0F9W9Q4</accession>
<evidence type="ECO:0000313" key="1">
    <source>
        <dbReference type="EMBL" id="KKN74818.1"/>
    </source>
</evidence>
<comment type="caution">
    <text evidence="1">The sequence shown here is derived from an EMBL/GenBank/DDBJ whole genome shotgun (WGS) entry which is preliminary data.</text>
</comment>
<proteinExistence type="predicted"/>
<protein>
    <submittedName>
        <fullName evidence="1">Uncharacterized protein</fullName>
    </submittedName>
</protein>
<organism evidence="1">
    <name type="scientific">marine sediment metagenome</name>
    <dbReference type="NCBI Taxonomy" id="412755"/>
    <lineage>
        <taxon>unclassified sequences</taxon>
        <taxon>metagenomes</taxon>
        <taxon>ecological metagenomes</taxon>
    </lineage>
</organism>
<gene>
    <name evidence="1" type="ORF">LCGC14_0387110</name>
</gene>
<dbReference type="EMBL" id="LAZR01000320">
    <property type="protein sequence ID" value="KKN74818.1"/>
    <property type="molecule type" value="Genomic_DNA"/>
</dbReference>
<reference evidence="1" key="1">
    <citation type="journal article" date="2015" name="Nature">
        <title>Complex archaea that bridge the gap between prokaryotes and eukaryotes.</title>
        <authorList>
            <person name="Spang A."/>
            <person name="Saw J.H."/>
            <person name="Jorgensen S.L."/>
            <person name="Zaremba-Niedzwiedzka K."/>
            <person name="Martijn J."/>
            <person name="Lind A.E."/>
            <person name="van Eijk R."/>
            <person name="Schleper C."/>
            <person name="Guy L."/>
            <person name="Ettema T.J."/>
        </authorList>
    </citation>
    <scope>NUCLEOTIDE SEQUENCE</scope>
</reference>
<name>A0A0F9W9Q4_9ZZZZ</name>